<dbReference type="EMBL" id="JRLY01000001">
    <property type="protein sequence ID" value="KGO95092.1"/>
    <property type="molecule type" value="Genomic_DNA"/>
</dbReference>
<dbReference type="RefSeq" id="WP_026992471.1">
    <property type="nucleotide sequence ID" value="NZ_JRLY01000001.1"/>
</dbReference>
<keyword evidence="5" id="KW-1185">Reference proteome</keyword>
<dbReference type="Gene3D" id="2.60.40.790">
    <property type="match status" value="1"/>
</dbReference>
<protein>
    <recommendedName>
        <fullName evidence="3">SHSP domain-containing protein</fullName>
    </recommendedName>
</protein>
<dbReference type="PANTHER" id="PTHR11527">
    <property type="entry name" value="HEAT-SHOCK PROTEIN 20 FAMILY MEMBER"/>
    <property type="match status" value="1"/>
</dbReference>
<accession>A0A0A2MQY9</accession>
<dbReference type="Pfam" id="PF00011">
    <property type="entry name" value="HSP20"/>
    <property type="match status" value="1"/>
</dbReference>
<dbReference type="Proteomes" id="UP000030111">
    <property type="component" value="Unassembled WGS sequence"/>
</dbReference>
<comment type="caution">
    <text evidence="4">The sequence shown here is derived from an EMBL/GenBank/DDBJ whole genome shotgun (WGS) entry which is preliminary data.</text>
</comment>
<sequence>MTPVTTTKRNRLLPALFEDFFNDRFFDSPFFKTNGGNGSLVPDVNVIENPANFQIEIAAPGLERNDFKVEVANGLLNISAEKKEEKNEEGKNYTRKEFSYNSFSRSFQLPDNLAADDVDAKYDNGVLRLTLPKKELSKPEQIKQIKVG</sequence>
<reference evidence="4 5" key="1">
    <citation type="submission" date="2013-09" db="EMBL/GenBank/DDBJ databases">
        <authorList>
            <person name="Zeng Z."/>
            <person name="Chen C."/>
        </authorList>
    </citation>
    <scope>NUCLEOTIDE SEQUENCE [LARGE SCALE GENOMIC DNA]</scope>
    <source>
        <strain evidence="4 5">WB 4.1-42</strain>
    </source>
</reference>
<dbReference type="CDD" id="cd06464">
    <property type="entry name" value="ACD_sHsps-like"/>
    <property type="match status" value="1"/>
</dbReference>
<evidence type="ECO:0000259" key="3">
    <source>
        <dbReference type="PROSITE" id="PS01031"/>
    </source>
</evidence>
<organism evidence="4 5">
    <name type="scientific">Flavobacterium subsaxonicum WB 4.1-42 = DSM 21790</name>
    <dbReference type="NCBI Taxonomy" id="1121898"/>
    <lineage>
        <taxon>Bacteria</taxon>
        <taxon>Pseudomonadati</taxon>
        <taxon>Bacteroidota</taxon>
        <taxon>Flavobacteriia</taxon>
        <taxon>Flavobacteriales</taxon>
        <taxon>Flavobacteriaceae</taxon>
        <taxon>Flavobacterium</taxon>
    </lineage>
</organism>
<proteinExistence type="inferred from homology"/>
<dbReference type="eggNOG" id="COG0071">
    <property type="taxonomic scope" value="Bacteria"/>
</dbReference>
<feature type="domain" description="SHSP" evidence="3">
    <location>
        <begin position="35"/>
        <end position="148"/>
    </location>
</feature>
<evidence type="ECO:0000313" key="4">
    <source>
        <dbReference type="EMBL" id="KGO95092.1"/>
    </source>
</evidence>
<evidence type="ECO:0000256" key="2">
    <source>
        <dbReference type="RuleBase" id="RU003616"/>
    </source>
</evidence>
<name>A0A0A2MQY9_9FLAO</name>
<dbReference type="SUPFAM" id="SSF49764">
    <property type="entry name" value="HSP20-like chaperones"/>
    <property type="match status" value="1"/>
</dbReference>
<comment type="similarity">
    <text evidence="1 2">Belongs to the small heat shock protein (HSP20) family.</text>
</comment>
<dbReference type="STRING" id="1121898.GCA_000422725_01079"/>
<dbReference type="InterPro" id="IPR031107">
    <property type="entry name" value="Small_HSP"/>
</dbReference>
<dbReference type="AlphaFoldDB" id="A0A0A2MQY9"/>
<evidence type="ECO:0000256" key="1">
    <source>
        <dbReference type="PROSITE-ProRule" id="PRU00285"/>
    </source>
</evidence>
<evidence type="ECO:0000313" key="5">
    <source>
        <dbReference type="Proteomes" id="UP000030111"/>
    </source>
</evidence>
<gene>
    <name evidence="4" type="ORF">Q766_03030</name>
</gene>
<dbReference type="OrthoDB" id="9814487at2"/>
<dbReference type="InterPro" id="IPR002068">
    <property type="entry name" value="A-crystallin/Hsp20_dom"/>
</dbReference>
<dbReference type="PROSITE" id="PS01031">
    <property type="entry name" value="SHSP"/>
    <property type="match status" value="1"/>
</dbReference>
<dbReference type="InterPro" id="IPR008978">
    <property type="entry name" value="HSP20-like_chaperone"/>
</dbReference>